<dbReference type="Pfam" id="PF03466">
    <property type="entry name" value="LysR_substrate"/>
    <property type="match status" value="1"/>
</dbReference>
<dbReference type="GO" id="GO:0003700">
    <property type="term" value="F:DNA-binding transcription factor activity"/>
    <property type="evidence" value="ECO:0007669"/>
    <property type="project" value="InterPro"/>
</dbReference>
<dbReference type="Pfam" id="PF00126">
    <property type="entry name" value="HTH_1"/>
    <property type="match status" value="1"/>
</dbReference>
<dbReference type="OrthoDB" id="8683153at2"/>
<dbReference type="CDD" id="cd08432">
    <property type="entry name" value="PBP2_GcdR_TrpI_HvrB_AmpR_like"/>
    <property type="match status" value="1"/>
</dbReference>
<accession>A0A323V117</accession>
<comment type="similarity">
    <text evidence="1">Belongs to the LysR transcriptional regulatory family.</text>
</comment>
<evidence type="ECO:0000313" key="6">
    <source>
        <dbReference type="EMBL" id="PZA17763.1"/>
    </source>
</evidence>
<dbReference type="InterPro" id="IPR005119">
    <property type="entry name" value="LysR_subst-bd"/>
</dbReference>
<dbReference type="GO" id="GO:0043565">
    <property type="term" value="F:sequence-specific DNA binding"/>
    <property type="evidence" value="ECO:0007669"/>
    <property type="project" value="TreeGrafter"/>
</dbReference>
<feature type="domain" description="HTH lysR-type" evidence="5">
    <location>
        <begin position="4"/>
        <end position="61"/>
    </location>
</feature>
<dbReference type="RefSeq" id="WP_110523109.1">
    <property type="nucleotide sequence ID" value="NZ_QKOE01000002.1"/>
</dbReference>
<organism evidence="6 7">
    <name type="scientific">Parazoarcus communis SWub3 = DSM 12120</name>
    <dbReference type="NCBI Taxonomy" id="1121029"/>
    <lineage>
        <taxon>Bacteria</taxon>
        <taxon>Pseudomonadati</taxon>
        <taxon>Pseudomonadota</taxon>
        <taxon>Betaproteobacteria</taxon>
        <taxon>Rhodocyclales</taxon>
        <taxon>Zoogloeaceae</taxon>
        <taxon>Parazoarcus</taxon>
    </lineage>
</organism>
<evidence type="ECO:0000256" key="1">
    <source>
        <dbReference type="ARBA" id="ARBA00009437"/>
    </source>
</evidence>
<evidence type="ECO:0000256" key="4">
    <source>
        <dbReference type="ARBA" id="ARBA00023163"/>
    </source>
</evidence>
<dbReference type="InterPro" id="IPR000847">
    <property type="entry name" value="LysR_HTH_N"/>
</dbReference>
<dbReference type="GO" id="GO:0006351">
    <property type="term" value="P:DNA-templated transcription"/>
    <property type="evidence" value="ECO:0007669"/>
    <property type="project" value="TreeGrafter"/>
</dbReference>
<dbReference type="PANTHER" id="PTHR30537:SF79">
    <property type="entry name" value="TRANSCRIPTIONAL REGULATOR-RELATED"/>
    <property type="match status" value="1"/>
</dbReference>
<dbReference type="SUPFAM" id="SSF53850">
    <property type="entry name" value="Periplasmic binding protein-like II"/>
    <property type="match status" value="1"/>
</dbReference>
<evidence type="ECO:0000313" key="7">
    <source>
        <dbReference type="Proteomes" id="UP000248259"/>
    </source>
</evidence>
<dbReference type="PANTHER" id="PTHR30537">
    <property type="entry name" value="HTH-TYPE TRANSCRIPTIONAL REGULATOR"/>
    <property type="match status" value="1"/>
</dbReference>
<sequence>MDLPPLHTLAAFEAAARCGSFLAAAQTLNLTPSAISHRIKTLENWLGQPLFERRHREVVLTETGRAYLAEVQAALGRLTHASTRLRGTHTRSLRLSVAPALGAKWFVAQLADYRATQPGIEFVLSSASTLEPVASGRADVAIYYGDPPWPGLEAYALRQESVFPVCSPALAARLGTPPDPARLDTLALLRHPLLQWQPWFEAAGLKRAEPADGLLFEDSMLMLEAAAAGVGIALTVGLLARGYLADGTLVRPFDTTIAGKGFHAVLRPEAYAQAWIRQFVRWLQVRAREDSST</sequence>
<dbReference type="SUPFAM" id="SSF46785">
    <property type="entry name" value="Winged helix' DNA-binding domain"/>
    <property type="match status" value="1"/>
</dbReference>
<dbReference type="Gene3D" id="1.10.10.10">
    <property type="entry name" value="Winged helix-like DNA-binding domain superfamily/Winged helix DNA-binding domain"/>
    <property type="match status" value="1"/>
</dbReference>
<dbReference type="Gene3D" id="3.40.190.10">
    <property type="entry name" value="Periplasmic binding protein-like II"/>
    <property type="match status" value="2"/>
</dbReference>
<comment type="caution">
    <text evidence="6">The sequence shown here is derived from an EMBL/GenBank/DDBJ whole genome shotgun (WGS) entry which is preliminary data.</text>
</comment>
<dbReference type="InterPro" id="IPR036388">
    <property type="entry name" value="WH-like_DNA-bd_sf"/>
</dbReference>
<dbReference type="InterPro" id="IPR058163">
    <property type="entry name" value="LysR-type_TF_proteobact-type"/>
</dbReference>
<dbReference type="EMBL" id="QKOE01000002">
    <property type="protein sequence ID" value="PZA17763.1"/>
    <property type="molecule type" value="Genomic_DNA"/>
</dbReference>
<evidence type="ECO:0000256" key="2">
    <source>
        <dbReference type="ARBA" id="ARBA00023015"/>
    </source>
</evidence>
<dbReference type="InterPro" id="IPR036390">
    <property type="entry name" value="WH_DNA-bd_sf"/>
</dbReference>
<dbReference type="PROSITE" id="PS50931">
    <property type="entry name" value="HTH_LYSR"/>
    <property type="match status" value="1"/>
</dbReference>
<dbReference type="PRINTS" id="PR00039">
    <property type="entry name" value="HTHLYSR"/>
</dbReference>
<evidence type="ECO:0000256" key="3">
    <source>
        <dbReference type="ARBA" id="ARBA00023125"/>
    </source>
</evidence>
<keyword evidence="7" id="KW-1185">Reference proteome</keyword>
<keyword evidence="3" id="KW-0238">DNA-binding</keyword>
<name>A0A323V117_9RHOO</name>
<proteinExistence type="inferred from homology"/>
<protein>
    <submittedName>
        <fullName evidence="6">LysR family transcriptional regulator</fullName>
    </submittedName>
</protein>
<gene>
    <name evidence="6" type="ORF">DNK49_04325</name>
</gene>
<dbReference type="AlphaFoldDB" id="A0A323V117"/>
<keyword evidence="4" id="KW-0804">Transcription</keyword>
<reference evidence="6 7" key="1">
    <citation type="submission" date="2018-06" db="EMBL/GenBank/DDBJ databases">
        <title>Azoarcus communis strain SWub3 genome.</title>
        <authorList>
            <person name="Zorraquino Salvo V."/>
            <person name="Toubiana D."/>
            <person name="Blumwald E."/>
        </authorList>
    </citation>
    <scope>NUCLEOTIDE SEQUENCE [LARGE SCALE GENOMIC DNA]</scope>
    <source>
        <strain evidence="6 7">SWub3</strain>
    </source>
</reference>
<keyword evidence="2" id="KW-0805">Transcription regulation</keyword>
<evidence type="ECO:0000259" key="5">
    <source>
        <dbReference type="PROSITE" id="PS50931"/>
    </source>
</evidence>
<dbReference type="FunFam" id="1.10.10.10:FF:000038">
    <property type="entry name" value="Glycine cleavage system transcriptional activator"/>
    <property type="match status" value="1"/>
</dbReference>
<dbReference type="Proteomes" id="UP000248259">
    <property type="component" value="Unassembled WGS sequence"/>
</dbReference>